<organism evidence="1">
    <name type="scientific">Vigna angularis var. angularis</name>
    <dbReference type="NCBI Taxonomy" id="157739"/>
    <lineage>
        <taxon>Eukaryota</taxon>
        <taxon>Viridiplantae</taxon>
        <taxon>Streptophyta</taxon>
        <taxon>Embryophyta</taxon>
        <taxon>Tracheophyta</taxon>
        <taxon>Spermatophyta</taxon>
        <taxon>Magnoliopsida</taxon>
        <taxon>eudicotyledons</taxon>
        <taxon>Gunneridae</taxon>
        <taxon>Pentapetalae</taxon>
        <taxon>rosids</taxon>
        <taxon>fabids</taxon>
        <taxon>Fabales</taxon>
        <taxon>Fabaceae</taxon>
        <taxon>Papilionoideae</taxon>
        <taxon>50 kb inversion clade</taxon>
        <taxon>NPAAA clade</taxon>
        <taxon>indigoferoid/millettioid clade</taxon>
        <taxon>Phaseoleae</taxon>
        <taxon>Vigna</taxon>
    </lineage>
</organism>
<reference evidence="1" key="1">
    <citation type="journal article" date="2015" name="Sci. Rep.">
        <title>The power of single molecule real-time sequencing technology in the de novo assembly of a eukaryotic genome.</title>
        <authorList>
            <person name="Sakai H."/>
            <person name="Naito K."/>
            <person name="Ogiso-Tanaka E."/>
            <person name="Takahashi Y."/>
            <person name="Iseki K."/>
            <person name="Muto C."/>
            <person name="Satou K."/>
            <person name="Teruya K."/>
            <person name="Shiroma A."/>
            <person name="Shimoji M."/>
            <person name="Hirano T."/>
            <person name="Itoh T."/>
            <person name="Kaga A."/>
            <person name="Tomooka N."/>
        </authorList>
    </citation>
    <scope>NUCLEOTIDE SEQUENCE</scope>
</reference>
<dbReference type="EMBL" id="AP015067">
    <property type="protein sequence ID" value="BAU03075.1"/>
    <property type="molecule type" value="Genomic_DNA"/>
</dbReference>
<accession>A0A0S3TDM3</accession>
<sequence length="104" mass="11446">NRILPLCRVSCSSSRSSPLLDLPAPCCPVSTLCPTPHGPHFHNVLKEKKKMCFSISSQCNRVKKNVPKTWKTSSVTPHYSQRAAATKTKLNALSLSFQQSVHAT</sequence>
<proteinExistence type="predicted"/>
<name>A0A0S3TDM3_PHAAN</name>
<feature type="non-terminal residue" evidence="1">
    <location>
        <position position="1"/>
    </location>
</feature>
<evidence type="ECO:0000313" key="1">
    <source>
        <dbReference type="EMBL" id="BAU03075.1"/>
    </source>
</evidence>
<protein>
    <submittedName>
        <fullName evidence="1">Uncharacterized protein</fullName>
    </submittedName>
</protein>
<dbReference type="AlphaFoldDB" id="A0A0S3TDM3"/>
<gene>
    <name evidence="1" type="primary">Vigan.UMG008200</name>
    <name evidence="1" type="ORF">VIGAN_UM008200</name>
</gene>